<dbReference type="RefSeq" id="WP_157541809.1">
    <property type="nucleotide sequence ID" value="NZ_WQLA01000003.1"/>
</dbReference>
<dbReference type="OrthoDB" id="797704at2"/>
<accession>A0A6I4ID55</accession>
<sequence length="89" mass="10259">MTPFYLQIEIESKPLTITVEQLDPLSDDDGFMRYQVASFNHHSVICVNDGKSFGEDETFTTDEIQVIATAIKEYNNGRILRFDQMAFDF</sequence>
<dbReference type="AlphaFoldDB" id="A0A6I4ID55"/>
<reference evidence="1 2" key="1">
    <citation type="submission" date="2019-12" db="EMBL/GenBank/DDBJ databases">
        <title>Mucilaginibacter sp. HME9299 genome sequencing and assembly.</title>
        <authorList>
            <person name="Kang H."/>
            <person name="Kim H."/>
            <person name="Joh K."/>
        </authorList>
    </citation>
    <scope>NUCLEOTIDE SEQUENCE [LARGE SCALE GENOMIC DNA]</scope>
    <source>
        <strain evidence="1 2">HME9299</strain>
    </source>
</reference>
<comment type="caution">
    <text evidence="1">The sequence shown here is derived from an EMBL/GenBank/DDBJ whole genome shotgun (WGS) entry which is preliminary data.</text>
</comment>
<proteinExistence type="predicted"/>
<evidence type="ECO:0000313" key="1">
    <source>
        <dbReference type="EMBL" id="MVN91526.1"/>
    </source>
</evidence>
<protein>
    <submittedName>
        <fullName evidence="1">Uncharacterized protein</fullName>
    </submittedName>
</protein>
<dbReference type="EMBL" id="WQLA01000003">
    <property type="protein sequence ID" value="MVN91526.1"/>
    <property type="molecule type" value="Genomic_DNA"/>
</dbReference>
<dbReference type="Proteomes" id="UP000434850">
    <property type="component" value="Unassembled WGS sequence"/>
</dbReference>
<gene>
    <name evidence="1" type="ORF">GO816_10355</name>
</gene>
<name>A0A6I4ID55_9SPHI</name>
<evidence type="ECO:0000313" key="2">
    <source>
        <dbReference type="Proteomes" id="UP000434850"/>
    </source>
</evidence>
<organism evidence="1 2">
    <name type="scientific">Mucilaginibacter aquatilis</name>
    <dbReference type="NCBI Taxonomy" id="1517760"/>
    <lineage>
        <taxon>Bacteria</taxon>
        <taxon>Pseudomonadati</taxon>
        <taxon>Bacteroidota</taxon>
        <taxon>Sphingobacteriia</taxon>
        <taxon>Sphingobacteriales</taxon>
        <taxon>Sphingobacteriaceae</taxon>
        <taxon>Mucilaginibacter</taxon>
    </lineage>
</organism>
<keyword evidence="2" id="KW-1185">Reference proteome</keyword>